<comment type="subcellular location">
    <subcellularLocation>
        <location evidence="2">Cytoplasm</location>
    </subcellularLocation>
</comment>
<comment type="similarity">
    <text evidence="2">Belongs to the UreD family.</text>
</comment>
<keyword evidence="5" id="KW-1185">Reference proteome</keyword>
<evidence type="ECO:0000256" key="3">
    <source>
        <dbReference type="SAM" id="MobiDB-lite"/>
    </source>
</evidence>
<dbReference type="Pfam" id="PF01774">
    <property type="entry name" value="UreD"/>
    <property type="match status" value="1"/>
</dbReference>
<comment type="function">
    <text evidence="2">Required for maturation of urease via the functional incorporation of the urease nickel metallocenter.</text>
</comment>
<keyword evidence="2" id="KW-0996">Nickel insertion</keyword>
<dbReference type="Proteomes" id="UP001316384">
    <property type="component" value="Chromosome"/>
</dbReference>
<dbReference type="HAMAP" id="MF_01384">
    <property type="entry name" value="UreD"/>
    <property type="match status" value="1"/>
</dbReference>
<protein>
    <recommendedName>
        <fullName evidence="2">Urease accessory protein UreD</fullName>
    </recommendedName>
</protein>
<reference evidence="4 5" key="1">
    <citation type="submission" date="2022-07" db="EMBL/GenBank/DDBJ databases">
        <title>Novel species in genus cellulomonas.</title>
        <authorList>
            <person name="Ye L."/>
        </authorList>
    </citation>
    <scope>NUCLEOTIDE SEQUENCE [LARGE SCALE GENOMIC DNA]</scope>
    <source>
        <strain evidence="5">zg-B89</strain>
    </source>
</reference>
<name>A0ABY5KSZ2_9CELL</name>
<feature type="region of interest" description="Disordered" evidence="3">
    <location>
        <begin position="1"/>
        <end position="28"/>
    </location>
</feature>
<sequence length="299" mass="30092">MYGTGPTGPADAGGPAPVDAPTPAGTSAHPVMTTRIALSGPTGGRARLDVAGGALSCRRLPDEDGTVRVALVATQALLLAGDHVRIELDVAPGLVLEVVEITGTVAYDMQGGRASWDVDVQVGAGALLVWDALPFVVATGADVTRSARVELAEGAVAVLRETFVLGRTGEAGGLLTTSTHARLAGRPLLVETLTVSPESRRDPALLGGARCLDTVTVLGARYEDDAPAGADVLQLDRPGTLVRTFGTDAHRGDLAVTVTRARAAVSPSVVDVGSESTAVGGPAGSGRTLDGGGRTTGTP</sequence>
<dbReference type="InterPro" id="IPR002669">
    <property type="entry name" value="UreD"/>
</dbReference>
<proteinExistence type="inferred from homology"/>
<feature type="compositionally biased region" description="Low complexity" evidence="3">
    <location>
        <begin position="1"/>
        <end position="26"/>
    </location>
</feature>
<organism evidence="4 5">
    <name type="scientific">Cellulomonas xiejunii</name>
    <dbReference type="NCBI Taxonomy" id="2968083"/>
    <lineage>
        <taxon>Bacteria</taxon>
        <taxon>Bacillati</taxon>
        <taxon>Actinomycetota</taxon>
        <taxon>Actinomycetes</taxon>
        <taxon>Micrococcales</taxon>
        <taxon>Cellulomonadaceae</taxon>
        <taxon>Cellulomonas</taxon>
    </lineage>
</organism>
<keyword evidence="2" id="KW-0963">Cytoplasm</keyword>
<evidence type="ECO:0000313" key="4">
    <source>
        <dbReference type="EMBL" id="UUI72581.1"/>
    </source>
</evidence>
<feature type="compositionally biased region" description="Gly residues" evidence="3">
    <location>
        <begin position="281"/>
        <end position="299"/>
    </location>
</feature>
<evidence type="ECO:0000256" key="1">
    <source>
        <dbReference type="ARBA" id="ARBA00023186"/>
    </source>
</evidence>
<evidence type="ECO:0000256" key="2">
    <source>
        <dbReference type="HAMAP-Rule" id="MF_01384"/>
    </source>
</evidence>
<keyword evidence="1 2" id="KW-0143">Chaperone</keyword>
<gene>
    <name evidence="2" type="primary">ureD</name>
    <name evidence="4" type="ORF">NP048_03720</name>
</gene>
<dbReference type="RefSeq" id="WP_227578142.1">
    <property type="nucleotide sequence ID" value="NZ_CP101987.1"/>
</dbReference>
<feature type="region of interest" description="Disordered" evidence="3">
    <location>
        <begin position="273"/>
        <end position="299"/>
    </location>
</feature>
<dbReference type="EMBL" id="CP101987">
    <property type="protein sequence ID" value="UUI72581.1"/>
    <property type="molecule type" value="Genomic_DNA"/>
</dbReference>
<evidence type="ECO:0000313" key="5">
    <source>
        <dbReference type="Proteomes" id="UP001316384"/>
    </source>
</evidence>
<accession>A0ABY5KSZ2</accession>
<comment type="subunit">
    <text evidence="2">UreD, UreF and UreG form a complex that acts as a GTP-hydrolysis-dependent molecular chaperone, activating the urease apoprotein by helping to assemble the nickel containing metallocenter of UreC. The UreE protein probably delivers the nickel.</text>
</comment>